<proteinExistence type="predicted"/>
<name>A0A2R3Z5I1_9FLAO</name>
<evidence type="ECO:0000259" key="3">
    <source>
        <dbReference type="PROSITE" id="PS50835"/>
    </source>
</evidence>
<dbReference type="NCBIfam" id="TIGR04183">
    <property type="entry name" value="Por_Secre_tail"/>
    <property type="match status" value="1"/>
</dbReference>
<dbReference type="InterPro" id="IPR035986">
    <property type="entry name" value="PKD_dom_sf"/>
</dbReference>
<dbReference type="InterPro" id="IPR007110">
    <property type="entry name" value="Ig-like_dom"/>
</dbReference>
<protein>
    <recommendedName>
        <fullName evidence="3">Ig-like domain-containing protein</fullName>
    </recommendedName>
</protein>
<dbReference type="PROSITE" id="PS50835">
    <property type="entry name" value="IG_LIKE"/>
    <property type="match status" value="4"/>
</dbReference>
<dbReference type="InterPro" id="IPR013783">
    <property type="entry name" value="Ig-like_fold"/>
</dbReference>
<evidence type="ECO:0000256" key="1">
    <source>
        <dbReference type="ARBA" id="ARBA00022729"/>
    </source>
</evidence>
<dbReference type="SUPFAM" id="SSF49299">
    <property type="entry name" value="PKD domain"/>
    <property type="match status" value="1"/>
</dbReference>
<dbReference type="Pfam" id="PF19408">
    <property type="entry name" value="PKD_6"/>
    <property type="match status" value="1"/>
</dbReference>
<feature type="domain" description="Ig-like" evidence="3">
    <location>
        <begin position="1450"/>
        <end position="1561"/>
    </location>
</feature>
<sequence>MGKNLLLFPFLALILLPLTIWGQACPTSVSISSSEGNTICENTSVTFTANASGGTKLHYQWQINDSDTGTDSNQYNTSSLINGDKVKVIITSEDDSSCSISSNPYTMTVNASRTPTVSISSSPNTKCVDQNITFTASNTSGGSNPTYTWYVNSNSSPAQNSASNTFSLSTLPAGSNTIKVVLTSSLKCVTSATAEKTITVTVKDNASITPSGYKDKEVCINKALDPIIYTIGGSGTGATVTGLPSGVSGNYNSGSFTISGTPTQTGVFNYSVTTTGPCGQNSESGTITVNKNATINLNSGNSTQEVCQDEAIDDIIYDIGETGTDAMVTGLPSGISGSISGGLFTISGSSSQVGTHNFTIHATGTCGDSSSLNGLITINQNLTPSVSISSSETDNEICEGTTVTFTATPTNGGNSPSYQWKIDDANAGTNSATFSTNSLTNGQNVSVEMTSSETCVTQATVTSNSISTTVNDNLTPEVTIEASDSDICAGNSITFTATPINGGSSPSYQWKVNGSNAGSNSSTFTTDALTDGQSISVIMTSNETCLATPTATSNVITVNVNPNLTPSVSISSDDNNNIICSGSSITFTASATNGGASPSYQWQVNDSNVGTNRNTFTTNSLTTGQKVKVIMTSNADCLATPTAESNEISIQVDSDITGITPAFDNSDPSYNPTAVCPVVSGLIYKVQPVTGATSYSWIFPSGWNITSGDGTNMVTVTATSNAQPGTVKVTAHNECGDSSQFVSESISTGTVVYVNAGPDQTVCKGTTSIQLAGEIGGVITKSKDWSWSASVSGGTFSNGGGNLTGTYTLPSSISNSGGTITIKITSIDPAGSCGPKEDQMVITVLKDATISDPSNKNQTVCINNAIAAINFNIANAGTGASVTGLPTGVTGSFSSGVFTISGTPTQAGTFNYKVNTTGSCSSQQTSQTGTITVNPNQTINDPANKNQEICINTAISEISFTTNTSVTNVSVAGLPAGLNGNFSAGNFKIIGTPTEAGIFNYTVTTTGNCVNTTQTGTITVNPDPTINSPSNKDQEICINTALGAIAFTITSPGTGASATGLPAGISGNFSNGIFTLSGKPTESGTFDYTVTTAGSCVQATQTGQLIIKPDPTASISYTGEFCSSQAGSVNVELNGTGEYQGGNFYSSPAGLVLNATTGEIIPGSSDPGTYTVNYDTPEGCETATATTTVVINASPSVEISYGSPFCNSDNSLKAVSFTNGVGNYEGGTFSSTPGGLDLDTDSGEINPANSSLGTYTVKYTVSSGSCETFVTTTEVQITQLPQVEISYSPNTFCNSDNNDYSVIYSGTKGAYEGGTFTSTDGLAIDANGNINPSNSSVGSHTITYTVTSSNGCSEVIATTEIEIFEQVKITTQPENYGICSSEPADFEVIASGDNLKYQWYKNDGSGNFIQLNGETNPKLHFNNATSTDAGEYHVVVSSSNGICGAITSDPVTLNVDENIIITKPVEDKTICEEDFDTLSFEYEAHANGAALTFTWIKDGNPISQTSGKYTMTETGPTGTDGVYSGTLTIENITTDDSGVYAVAIDGPDYFTCPEATSKTFTFRVNARPSAPATTDLEYCLNSSAAALTATAEDGNSLLWYNKDADGNLVYLGTDITPETGEPGVTSYWVTQKNPNSCESDPAELKVTVLDKPDPVSTQTITYDFCHNEEVVDALSITPANGATINWYDAATGGNSISAPVPPTNQVKLISYWISQTFENGCESDRTKVEVNINELPNIQISVVSGSDSEICLGNSTSLQATGATSYSWKLDGIEIGTTSEITVTPNVSGEIVYQVTGTNDKGCTNTSEFTITVDPKPEGGTLEGPPSVCENNTGGSITLSGHEGTIDRWEYMDSTTSAWTALPNSAGLTTYDFSSLNLTKATTFRAVLTRGVCEEAYSAEHTVGVDPVPVGGELNFANGERVFMICENPAPGYAIDLNLTGSEGDIVAWEYHGSSTTTWNTIPNFTEPTLTGSDIETLNLSESTVFRVEIESGACTPNAYSKTAIISIIPSDIKPSPVTVNPEKVCFGEQVTLTSETGYGNSFGEFDGGNFDNSSIANFGWRVRRDGSTKDLNFDSSADNIRPDLWLRTVPHDFITANISTNSAGLTRWDSSVDNDGNKGFAIISGNNQATLETPVFGITDMDQAILTFDQAYNLTSGASIAVEISTNGGGNYTSLYTRTGPLKSGNEDKFGDGTPDTRPENKIEIDLGDYVGYTNLRIRFHFKGVRDGDVWALDEITIPDGPQDVTMEWNDYTDPDNPVYIGNSNTEMYTPTQIGWNTFEIRTKIILDSNGNTCTDVENFETISVYVYDSYTTTAAAVVGSCGDATVNLTGTLTGANQEGNLTSFPEDDASTLAWNVISGPAGYTFSPDNFQNSDTSLAAVNDPNATFLPPIDGTYTLRWEVTKDPESPDTCPVTYTDVTFDFVDCTTLDFDGVDDYVDLGTNYTGSSYSIEAWIRPEASTGTIIAGPGFEIKMNDLPSSIQTNGRWYHIAYTSSGTLYIDGISQSSNSISGVGETKTLIGARWNASTKEPENYYSGWIEEVRIWKTDLTQDQIRFMMNQHLQNAANMGVEIPMPVPGGLTYSDLAGYYRLISSNPDPLPGSPITFDAALMPQNGQTPDLATNSIPGILHNMETDQQNTAPLPYLSANDGKWTEINTWLRPDVWDIPNAKGIDNSTFIDWNIVRTFNNISSDAKNITVLGLKEETPGTVLTVANPGSAMDETNSGQFIRVTHYLLLNGNMDLVGESQLLQDEGSILDESSGGWLERDQQGRMSSFNYNYWSSPVSAQGASNNADYAVGEVLLDGTNSANPKGIDFKDGYYVADGPVTSPNITISNEWIWNFIGGTADTYGDWTYLGSDGSTPTGSGYSMKGTDGTVEIDTPQNYVFKGKPHNGDITLSIGKGQNYLIGNPYPSAIDAKQFIKDNLENVAGGQSDWNAFNGVVYFWDHFANKTHILEEYIGGYATFTLAGGTEAISVDERINANNQTGGKEPMQYIPVAQGFFINSTQDDAMTDAGITIDGGSFTFKNSQRIYATEKGDPSVFLSPEKSSKSKSNVETDSRPKIRLKYNSPSGYHRQILVTEDPLTSNNFDLGYDAPLIEDNLEDMYWLIKDYPYVIQAVGNFDQEQVLPLAIKLKEKGEFSIQIDSTENWPVKKPVYLKDKTLDTIHNIRKQAYVGTAEGGEIKDRFEIVFFKPELDNPEDLPVVDGLFDISYSTFKNQVKINNPDLLEISRVMIFDMAGKIIQQFEDIPTEMETVREMRPVRSGVYIVKVFSENAITNKKIIVK</sequence>
<dbReference type="GO" id="GO:0004553">
    <property type="term" value="F:hydrolase activity, hydrolyzing O-glycosyl compounds"/>
    <property type="evidence" value="ECO:0007669"/>
    <property type="project" value="UniProtKB-ARBA"/>
</dbReference>
<dbReference type="Proteomes" id="UP000241507">
    <property type="component" value="Chromosome"/>
</dbReference>
<reference evidence="5" key="1">
    <citation type="submission" date="2018-03" db="EMBL/GenBank/DDBJ databases">
        <title>Gramella fulva sp. nov., isolated from a dry surface of tidal flat.</title>
        <authorList>
            <person name="Hwang S.H."/>
            <person name="Hwang W.M."/>
            <person name="Kang K."/>
            <person name="Ahn T.-Y."/>
        </authorList>
    </citation>
    <scope>NUCLEOTIDE SEQUENCE [LARGE SCALE GENOMIC DNA]</scope>
    <source>
        <strain evidence="5">SH35</strain>
    </source>
</reference>
<dbReference type="GO" id="GO:0005975">
    <property type="term" value="P:carbohydrate metabolic process"/>
    <property type="evidence" value="ECO:0007669"/>
    <property type="project" value="UniProtKB-ARBA"/>
</dbReference>
<dbReference type="Gene3D" id="2.60.120.200">
    <property type="match status" value="1"/>
</dbReference>
<evidence type="ECO:0000256" key="2">
    <source>
        <dbReference type="SAM" id="MobiDB-lite"/>
    </source>
</evidence>
<dbReference type="OrthoDB" id="2582440at2"/>
<dbReference type="InterPro" id="IPR036179">
    <property type="entry name" value="Ig-like_dom_sf"/>
</dbReference>
<feature type="domain" description="Ig-like" evidence="3">
    <location>
        <begin position="384"/>
        <end position="467"/>
    </location>
</feature>
<dbReference type="SUPFAM" id="SSF49899">
    <property type="entry name" value="Concanavalin A-like lectins/glucanases"/>
    <property type="match status" value="1"/>
</dbReference>
<feature type="domain" description="Ig-like" evidence="3">
    <location>
        <begin position="476"/>
        <end position="592"/>
    </location>
</feature>
<evidence type="ECO:0000313" key="4">
    <source>
        <dbReference type="EMBL" id="AVR45537.1"/>
    </source>
</evidence>
<dbReference type="InterPro" id="IPR026444">
    <property type="entry name" value="Secre_tail"/>
</dbReference>
<keyword evidence="5" id="KW-1185">Reference proteome</keyword>
<organism evidence="4 5">
    <name type="scientific">Christiangramia fulva</name>
    <dbReference type="NCBI Taxonomy" id="2126553"/>
    <lineage>
        <taxon>Bacteria</taxon>
        <taxon>Pseudomonadati</taxon>
        <taxon>Bacteroidota</taxon>
        <taxon>Flavobacteriia</taxon>
        <taxon>Flavobacteriales</taxon>
        <taxon>Flavobacteriaceae</taxon>
        <taxon>Christiangramia</taxon>
    </lineage>
</organism>
<keyword evidence="1" id="KW-0732">Signal</keyword>
<gene>
    <name evidence="4" type="ORF">C7S20_09810</name>
</gene>
<dbReference type="Pfam" id="PF19081">
    <property type="entry name" value="Ig_7"/>
    <property type="match status" value="2"/>
</dbReference>
<feature type="region of interest" description="Disordered" evidence="2">
    <location>
        <begin position="3040"/>
        <end position="3061"/>
    </location>
</feature>
<dbReference type="Gene3D" id="2.60.40.10">
    <property type="entry name" value="Immunoglobulins"/>
    <property type="match status" value="12"/>
</dbReference>
<dbReference type="InterPro" id="IPR045829">
    <property type="entry name" value="PKD_6"/>
</dbReference>
<dbReference type="InterPro" id="IPR013320">
    <property type="entry name" value="ConA-like_dom_sf"/>
</dbReference>
<feature type="domain" description="Ig-like" evidence="3">
    <location>
        <begin position="104"/>
        <end position="199"/>
    </location>
</feature>
<dbReference type="InterPro" id="IPR044023">
    <property type="entry name" value="Ig_7"/>
</dbReference>
<dbReference type="SUPFAM" id="SSF48726">
    <property type="entry name" value="Immunoglobulin"/>
    <property type="match status" value="1"/>
</dbReference>
<evidence type="ECO:0000313" key="5">
    <source>
        <dbReference type="Proteomes" id="UP000241507"/>
    </source>
</evidence>
<dbReference type="CDD" id="cd00096">
    <property type="entry name" value="Ig"/>
    <property type="match status" value="1"/>
</dbReference>
<dbReference type="KEGG" id="grs:C7S20_09810"/>
<accession>A0A2R3Z5I1</accession>
<dbReference type="RefSeq" id="WP_107012314.1">
    <property type="nucleotide sequence ID" value="NZ_CP028136.1"/>
</dbReference>
<dbReference type="PROSITE" id="PS51257">
    <property type="entry name" value="PROKAR_LIPOPROTEIN"/>
    <property type="match status" value="1"/>
</dbReference>
<feature type="compositionally biased region" description="Basic and acidic residues" evidence="2">
    <location>
        <begin position="3048"/>
        <end position="3061"/>
    </location>
</feature>
<dbReference type="EMBL" id="CP028136">
    <property type="protein sequence ID" value="AVR45537.1"/>
    <property type="molecule type" value="Genomic_DNA"/>
</dbReference>